<evidence type="ECO:0000256" key="4">
    <source>
        <dbReference type="SAM" id="Phobius"/>
    </source>
</evidence>
<dbReference type="OrthoDB" id="269405at2759"/>
<evidence type="ECO:0008006" key="9">
    <source>
        <dbReference type="Google" id="ProtNLM"/>
    </source>
</evidence>
<evidence type="ECO:0000259" key="5">
    <source>
        <dbReference type="Pfam" id="PF04112"/>
    </source>
</evidence>
<dbReference type="eggNOG" id="KOG2343">
    <property type="taxonomic scope" value="Eukaryota"/>
</dbReference>
<keyword evidence="4" id="KW-0472">Membrane</keyword>
<feature type="transmembrane region" description="Helical" evidence="4">
    <location>
        <begin position="21"/>
        <end position="54"/>
    </location>
</feature>
<evidence type="ECO:0000259" key="6">
    <source>
        <dbReference type="Pfam" id="PF25789"/>
    </source>
</evidence>
<dbReference type="OMA" id="WILDRSF"/>
<keyword evidence="4" id="KW-1133">Transmembrane helix</keyword>
<dbReference type="HOGENOM" id="CLU_017051_0_0_1"/>
<dbReference type="PANTHER" id="PTHR21373">
    <property type="entry name" value="GLUCOSE REPRESSIBLE PROTEIN MAK10"/>
    <property type="match status" value="1"/>
</dbReference>
<evidence type="ECO:0000313" key="8">
    <source>
        <dbReference type="Proteomes" id="UP000005242"/>
    </source>
</evidence>
<proteinExistence type="inferred from homology"/>
<keyword evidence="4" id="KW-0812">Transmembrane</keyword>
<dbReference type="KEGG" id="wse:WALSEDRAFT_58718"/>
<reference evidence="7 8" key="1">
    <citation type="journal article" date="2012" name="Fungal Genet. Biol.">
        <title>The genome of the xerotolerant mold Wallemia sebi reveals adaptations to osmotic stress and suggests cryptic sexual reproduction.</title>
        <authorList>
            <person name="Padamsee M."/>
            <person name="Kumar T.K.A."/>
            <person name="Riley R."/>
            <person name="Binder M."/>
            <person name="Boyd A."/>
            <person name="Calvo A.M."/>
            <person name="Furukawa K."/>
            <person name="Hesse C."/>
            <person name="Hohmann S."/>
            <person name="James T.Y."/>
            <person name="LaButti K."/>
            <person name="Lapidus A."/>
            <person name="Lindquist E."/>
            <person name="Lucas S."/>
            <person name="Miller K."/>
            <person name="Shantappa S."/>
            <person name="Grigoriev I.V."/>
            <person name="Hibbett D.S."/>
            <person name="McLaughlin D.J."/>
            <person name="Spatafora J.W."/>
            <person name="Aime M.C."/>
        </authorList>
    </citation>
    <scope>NUCLEOTIDE SEQUENCE [LARGE SCALE GENOMIC DNA]</scope>
    <source>
        <strain evidence="8">ATCC MYA-4683 / CBS 633.66</strain>
    </source>
</reference>
<name>I4Y666_WALMC</name>
<protein>
    <recommendedName>
        <fullName evidence="9">Mak10-domain-containing protein</fullName>
    </recommendedName>
</protein>
<feature type="domain" description="NAA35-like TPR repeats" evidence="6">
    <location>
        <begin position="409"/>
        <end position="590"/>
    </location>
</feature>
<comment type="subcellular location">
    <subcellularLocation>
        <location evidence="1">Cytoplasm</location>
    </subcellularLocation>
</comment>
<dbReference type="InterPro" id="IPR007244">
    <property type="entry name" value="Naa35_N"/>
</dbReference>
<dbReference type="FunCoup" id="I4Y666">
    <property type="interactions" value="390"/>
</dbReference>
<keyword evidence="8" id="KW-1185">Reference proteome</keyword>
<dbReference type="Pfam" id="PF04112">
    <property type="entry name" value="Mak10"/>
    <property type="match status" value="1"/>
</dbReference>
<keyword evidence="3" id="KW-0963">Cytoplasm</keyword>
<evidence type="ECO:0000256" key="2">
    <source>
        <dbReference type="ARBA" id="ARBA00006289"/>
    </source>
</evidence>
<dbReference type="EMBL" id="JH668250">
    <property type="protein sequence ID" value="EIM19458.1"/>
    <property type="molecule type" value="Genomic_DNA"/>
</dbReference>
<dbReference type="InParanoid" id="I4Y666"/>
<dbReference type="InterPro" id="IPR057983">
    <property type="entry name" value="NAA35-like_N"/>
</dbReference>
<dbReference type="AlphaFoldDB" id="I4Y666"/>
<dbReference type="GO" id="GO:0031417">
    <property type="term" value="C:NatC complex"/>
    <property type="evidence" value="ECO:0007669"/>
    <property type="project" value="InterPro"/>
</dbReference>
<dbReference type="GeneID" id="18473056"/>
<feature type="domain" description="NAA35-like N-terminal" evidence="5">
    <location>
        <begin position="85"/>
        <end position="238"/>
    </location>
</feature>
<dbReference type="Proteomes" id="UP000005242">
    <property type="component" value="Unassembled WGS sequence"/>
</dbReference>
<accession>I4Y666</accession>
<evidence type="ECO:0000256" key="1">
    <source>
        <dbReference type="ARBA" id="ARBA00004496"/>
    </source>
</evidence>
<dbReference type="RefSeq" id="XP_006960490.1">
    <property type="nucleotide sequence ID" value="XM_006960428.1"/>
</dbReference>
<dbReference type="PANTHER" id="PTHR21373:SF0">
    <property type="entry name" value="N-ALPHA-ACETYLTRANSFERASE 35, NATC AUXILIARY SUBUNIT"/>
    <property type="match status" value="1"/>
</dbReference>
<evidence type="ECO:0000313" key="7">
    <source>
        <dbReference type="EMBL" id="EIM19458.1"/>
    </source>
</evidence>
<sequence>MAVYAQLLSASAGSDDLILDIFLIIIYSLNLSTFIQIASLYVLDLVASVLTIWYQSPSLATLMDSNEFNDITDEIYTPTENLRLGEMIYSPGFTLLDAMSAIHIGDPRMDSFLSSDKDIPESFNPQQKLSLEEITYIIDRTTALELSFYSGSHLIQSSYTSLYLHKIRSLSLDFLKLQSLSLQDGPNYEWEWLGLVLRSALVGSLKCIHYVWTELVKGVLYDIEDFNSDKANLSPGELYEDESVSFWLKEAIEWINKKIEGGQADTLITGLRDRLKLRLELLSLYNPNITNCPVVTQQGADNVSLASINTALGLIPAINACPAPSVTAKRAFYADISKYLPNMAPLPPLDESLLQIEGTNVWEGFRPSLESMKDINKAICNQDPLEWINWTSFKSIITPENKTLPAYVRNLVLSRFITDENLIFDQHSIEWITDKLLEDTIGLPFGMVGLIGQFNRTTLTVVRHSEMSIGLAFQLWSQRLAGFYVNLLTTYCHNRSRQKRNIPKSIKQFQELYEEALTFIEQSAESVETLSPTLSSLVRQIPFVIRSFILSLNIEALLVSTELELLDSEHDWTIIYWQLRRVAYIWQQELYDARSKLNALPVDERVGFTDNLKRNAEEWMKERTKYANLIELLSKATLNSFFIHKLPESLMTQPERQARFERRLKWCMRGNIDSDGSLETDPKYTQYEIDLNDLQKSAVPEETLSYYKSSVERIDELLELDVHKVKCSLSKDKRYNLLQSLRQICEVNISNFSNTSAAWSNDIHPWYPNIS</sequence>
<dbReference type="Pfam" id="PF25789">
    <property type="entry name" value="TPR_NAA35"/>
    <property type="match status" value="1"/>
</dbReference>
<dbReference type="STRING" id="671144.I4Y666"/>
<comment type="similarity">
    <text evidence="2">Belongs to the MAK10 family.</text>
</comment>
<gene>
    <name evidence="7" type="ORF">WALSEDRAFT_58718</name>
</gene>
<organism evidence="7 8">
    <name type="scientific">Wallemia mellicola (strain ATCC MYA-4683 / CBS 633.66)</name>
    <name type="common">Wallemia sebi (CBS 633.66)</name>
    <dbReference type="NCBI Taxonomy" id="671144"/>
    <lineage>
        <taxon>Eukaryota</taxon>
        <taxon>Fungi</taxon>
        <taxon>Dikarya</taxon>
        <taxon>Basidiomycota</taxon>
        <taxon>Wallemiomycotina</taxon>
        <taxon>Wallemiomycetes</taxon>
        <taxon>Wallemiales</taxon>
        <taxon>Wallemiaceae</taxon>
        <taxon>Wallemia</taxon>
    </lineage>
</organism>
<evidence type="ECO:0000256" key="3">
    <source>
        <dbReference type="ARBA" id="ARBA00022490"/>
    </source>
</evidence>
<dbReference type="InterPro" id="IPR057982">
    <property type="entry name" value="TPR_NAA35"/>
</dbReference>